<keyword evidence="2" id="KW-1185">Reference proteome</keyword>
<organism evidence="1 2">
    <name type="scientific">Rhizobium helianthi</name>
    <dbReference type="NCBI Taxonomy" id="1132695"/>
    <lineage>
        <taxon>Bacteria</taxon>
        <taxon>Pseudomonadati</taxon>
        <taxon>Pseudomonadota</taxon>
        <taxon>Alphaproteobacteria</taxon>
        <taxon>Hyphomicrobiales</taxon>
        <taxon>Rhizobiaceae</taxon>
        <taxon>Rhizobium/Agrobacterium group</taxon>
        <taxon>Rhizobium</taxon>
    </lineage>
</organism>
<dbReference type="Proteomes" id="UP001597322">
    <property type="component" value="Unassembled WGS sequence"/>
</dbReference>
<sequence length="50" mass="5771">METPVYSLIKPAGVATLKNPGFDERFLTKWPAVWGMCWLIAFRHCSWPCD</sequence>
<proteinExistence type="predicted"/>
<evidence type="ECO:0000313" key="2">
    <source>
        <dbReference type="Proteomes" id="UP001597322"/>
    </source>
</evidence>
<protein>
    <submittedName>
        <fullName evidence="1">DUF2798 domain-containing protein</fullName>
    </submittedName>
</protein>
<gene>
    <name evidence="1" type="ORF">ACFSE1_16400</name>
</gene>
<dbReference type="RefSeq" id="WP_377403598.1">
    <property type="nucleotide sequence ID" value="NZ_JBHUEQ010000027.1"/>
</dbReference>
<evidence type="ECO:0000313" key="1">
    <source>
        <dbReference type="EMBL" id="MFD1747056.1"/>
    </source>
</evidence>
<name>A0ABW4M9Y4_9HYPH</name>
<reference evidence="2" key="1">
    <citation type="journal article" date="2019" name="Int. J. Syst. Evol. Microbiol.">
        <title>The Global Catalogue of Microorganisms (GCM) 10K type strain sequencing project: providing services to taxonomists for standard genome sequencing and annotation.</title>
        <authorList>
            <consortium name="The Broad Institute Genomics Platform"/>
            <consortium name="The Broad Institute Genome Sequencing Center for Infectious Disease"/>
            <person name="Wu L."/>
            <person name="Ma J."/>
        </authorList>
    </citation>
    <scope>NUCLEOTIDE SEQUENCE [LARGE SCALE GENOMIC DNA]</scope>
    <source>
        <strain evidence="2">CG52</strain>
    </source>
</reference>
<comment type="caution">
    <text evidence="1">The sequence shown here is derived from an EMBL/GenBank/DDBJ whole genome shotgun (WGS) entry which is preliminary data.</text>
</comment>
<dbReference type="EMBL" id="JBHUEQ010000027">
    <property type="protein sequence ID" value="MFD1747056.1"/>
    <property type="molecule type" value="Genomic_DNA"/>
</dbReference>
<accession>A0ABW4M9Y4</accession>